<evidence type="ECO:0000313" key="4">
    <source>
        <dbReference type="Proteomes" id="UP001501094"/>
    </source>
</evidence>
<feature type="region of interest" description="Disordered" evidence="1">
    <location>
        <begin position="91"/>
        <end position="220"/>
    </location>
</feature>
<evidence type="ECO:0000313" key="3">
    <source>
        <dbReference type="EMBL" id="GAA1860696.1"/>
    </source>
</evidence>
<feature type="compositionally biased region" description="Gly residues" evidence="1">
    <location>
        <begin position="132"/>
        <end position="147"/>
    </location>
</feature>
<proteinExistence type="predicted"/>
<dbReference type="RefSeq" id="WP_344101748.1">
    <property type="nucleotide sequence ID" value="NZ_BAAANL010000003.1"/>
</dbReference>
<name>A0ABN2NAW2_9MICO</name>
<keyword evidence="2" id="KW-0472">Membrane</keyword>
<sequence length="333" mass="33010">MTEGNEIGDGPDDAGAAREPGSGAAAAPAGEPDGAGGSLADVVASEKDGRSISRTTLTVAVLVCLLGVALVAYAPTFIRAIAGGSTQERTPAVVADGGSQGLTASASASPDARRESGKPGEGGTKPRDAKGEGGGGALPTEEAGGGEATATSSGADQDQDDAANPGTDAVAPTGSAGDSGESGETAGAGDGGTQSGGESGDPGDSGSGSGDPAEPVSTTRTCGNCTYQGFGGAQVQLRPKWRVVDDTVQMAVDWRNADVGYAFDVKLELGGEFVHGVRYEGYTPTPSGSTPWYTVDASLSKSSGYTVAIGNPKPDRGTYWYTTPFPESPPFTY</sequence>
<reference evidence="3 4" key="1">
    <citation type="journal article" date="2019" name="Int. J. Syst. Evol. Microbiol.">
        <title>The Global Catalogue of Microorganisms (GCM) 10K type strain sequencing project: providing services to taxonomists for standard genome sequencing and annotation.</title>
        <authorList>
            <consortium name="The Broad Institute Genomics Platform"/>
            <consortium name="The Broad Institute Genome Sequencing Center for Infectious Disease"/>
            <person name="Wu L."/>
            <person name="Ma J."/>
        </authorList>
    </citation>
    <scope>NUCLEOTIDE SEQUENCE [LARGE SCALE GENOMIC DNA]</scope>
    <source>
        <strain evidence="3 4">JCM 14326</strain>
    </source>
</reference>
<protein>
    <submittedName>
        <fullName evidence="3">Uncharacterized protein</fullName>
    </submittedName>
</protein>
<evidence type="ECO:0000256" key="1">
    <source>
        <dbReference type="SAM" id="MobiDB-lite"/>
    </source>
</evidence>
<dbReference type="EMBL" id="BAAANL010000003">
    <property type="protein sequence ID" value="GAA1860696.1"/>
    <property type="molecule type" value="Genomic_DNA"/>
</dbReference>
<feature type="compositionally biased region" description="Low complexity" evidence="1">
    <location>
        <begin position="17"/>
        <end position="32"/>
    </location>
</feature>
<comment type="caution">
    <text evidence="3">The sequence shown here is derived from an EMBL/GenBank/DDBJ whole genome shotgun (WGS) entry which is preliminary data.</text>
</comment>
<accession>A0ABN2NAW2</accession>
<feature type="transmembrane region" description="Helical" evidence="2">
    <location>
        <begin position="57"/>
        <end position="78"/>
    </location>
</feature>
<keyword evidence="4" id="KW-1185">Reference proteome</keyword>
<keyword evidence="2" id="KW-1133">Transmembrane helix</keyword>
<organism evidence="3 4">
    <name type="scientific">Myceligenerans crystallogenes</name>
    <dbReference type="NCBI Taxonomy" id="316335"/>
    <lineage>
        <taxon>Bacteria</taxon>
        <taxon>Bacillati</taxon>
        <taxon>Actinomycetota</taxon>
        <taxon>Actinomycetes</taxon>
        <taxon>Micrococcales</taxon>
        <taxon>Promicromonosporaceae</taxon>
        <taxon>Myceligenerans</taxon>
    </lineage>
</organism>
<feature type="compositionally biased region" description="Gly residues" evidence="1">
    <location>
        <begin position="186"/>
        <end position="209"/>
    </location>
</feature>
<gene>
    <name evidence="3" type="ORF">GCM10009751_17900</name>
</gene>
<evidence type="ECO:0000256" key="2">
    <source>
        <dbReference type="SAM" id="Phobius"/>
    </source>
</evidence>
<dbReference type="Proteomes" id="UP001501094">
    <property type="component" value="Unassembled WGS sequence"/>
</dbReference>
<keyword evidence="2" id="KW-0812">Transmembrane</keyword>
<feature type="compositionally biased region" description="Basic and acidic residues" evidence="1">
    <location>
        <begin position="111"/>
        <end position="131"/>
    </location>
</feature>
<feature type="region of interest" description="Disordered" evidence="1">
    <location>
        <begin position="1"/>
        <end position="40"/>
    </location>
</feature>